<keyword evidence="2" id="KW-0479">Metal-binding</keyword>
<comment type="caution">
    <text evidence="7">The sequence shown here is derived from an EMBL/GenBank/DDBJ whole genome shotgun (WGS) entry which is preliminary data.</text>
</comment>
<dbReference type="GO" id="GO:0008448">
    <property type="term" value="F:N-acetylglucosamine-6-phosphate deacetylase activity"/>
    <property type="evidence" value="ECO:0007669"/>
    <property type="project" value="UniProtKB-EC"/>
</dbReference>
<dbReference type="CDD" id="cd00854">
    <property type="entry name" value="NagA"/>
    <property type="match status" value="1"/>
</dbReference>
<dbReference type="InterPro" id="IPR011059">
    <property type="entry name" value="Metal-dep_hydrolase_composite"/>
</dbReference>
<protein>
    <submittedName>
        <fullName evidence="7">N-acetylglucosamine-6-phosphate deacetylase</fullName>
        <ecNumber evidence="7">3.5.1.25</ecNumber>
    </submittedName>
</protein>
<dbReference type="Proteomes" id="UP001230207">
    <property type="component" value="Unassembled WGS sequence"/>
</dbReference>
<dbReference type="EMBL" id="JAUSVF010000001">
    <property type="protein sequence ID" value="MDQ0320281.1"/>
    <property type="molecule type" value="Genomic_DNA"/>
</dbReference>
<dbReference type="Gene3D" id="3.20.20.140">
    <property type="entry name" value="Metal-dependent hydrolases"/>
    <property type="match status" value="1"/>
</dbReference>
<dbReference type="InterPro" id="IPR032466">
    <property type="entry name" value="Metal_Hydrolase"/>
</dbReference>
<comment type="similarity">
    <text evidence="1 5">Belongs to the metallo-dependent hydrolases superfamily. NagA family.</text>
</comment>
<dbReference type="SUPFAM" id="SSF51338">
    <property type="entry name" value="Composite domain of metallo-dependent hydrolases"/>
    <property type="match status" value="1"/>
</dbReference>
<dbReference type="NCBIfam" id="TIGR00221">
    <property type="entry name" value="nagA"/>
    <property type="match status" value="1"/>
</dbReference>
<sequence length="365" mass="38446">MERERVCGIVRKSDIPHGVRRVDYDQQQIVPGFIDLQVNGGGGVRFGEETSVEAIRVITSAHARFGTTKLLPTLITDTPEITALALEAGRQARTAKVPGFLGLHLEGPHLSLERKGAHDPSFIRPMMAGDLAAICAYRMNAGLVLTTIAPENVTTEQVAALVASGVVVSIGHSNATAQTARLYFDAGASMVTHLFNAMSPLGNREPGIVGAALDDGRVFSGLIADGVHVDPSTMKIALRSKAPPGDIFLVTDAMQTIGTKLAGFELNGRAIHRSEGTLKLADGTLAGADIDMASSVRFVHQVLGLPLEQALAMASSVPAKALGLDGQYGQLKPGFAADFAVLNAQLECTQTWVEGQELIPLGCPQ</sequence>
<reference evidence="7 8" key="1">
    <citation type="submission" date="2023-07" db="EMBL/GenBank/DDBJ databases">
        <title>Genomic Encyclopedia of Type Strains, Phase IV (KMG-IV): sequencing the most valuable type-strain genomes for metagenomic binning, comparative biology and taxonomic classification.</title>
        <authorList>
            <person name="Goeker M."/>
        </authorList>
    </citation>
    <scope>NUCLEOTIDE SEQUENCE [LARGE SCALE GENOMIC DNA]</scope>
    <source>
        <strain evidence="7 8">DSM 1112</strain>
    </source>
</reference>
<dbReference type="PIRSF" id="PIRSF038994">
    <property type="entry name" value="NagA"/>
    <property type="match status" value="1"/>
</dbReference>
<proteinExistence type="inferred from homology"/>
<evidence type="ECO:0000313" key="7">
    <source>
        <dbReference type="EMBL" id="MDQ0320281.1"/>
    </source>
</evidence>
<dbReference type="InterPro" id="IPR003764">
    <property type="entry name" value="GlcNAc_6-P_deAcase"/>
</dbReference>
<keyword evidence="3 5" id="KW-0378">Hydrolase</keyword>
<evidence type="ECO:0000256" key="2">
    <source>
        <dbReference type="ARBA" id="ARBA00022723"/>
    </source>
</evidence>
<dbReference type="SUPFAM" id="SSF51556">
    <property type="entry name" value="Metallo-dependent hydrolases"/>
    <property type="match status" value="1"/>
</dbReference>
<keyword evidence="4 5" id="KW-0119">Carbohydrate metabolism</keyword>
<dbReference type="Gene3D" id="2.30.40.10">
    <property type="entry name" value="Urease, subunit C, domain 1"/>
    <property type="match status" value="1"/>
</dbReference>
<dbReference type="PANTHER" id="PTHR11113:SF14">
    <property type="entry name" value="N-ACETYLGLUCOSAMINE-6-PHOSPHATE DEACETYLASE"/>
    <property type="match status" value="1"/>
</dbReference>
<evidence type="ECO:0000256" key="4">
    <source>
        <dbReference type="ARBA" id="ARBA00023277"/>
    </source>
</evidence>
<evidence type="ECO:0000256" key="5">
    <source>
        <dbReference type="PIRNR" id="PIRNR038994"/>
    </source>
</evidence>
<keyword evidence="8" id="KW-1185">Reference proteome</keyword>
<name>A0ABU0BPV8_9HYPH</name>
<dbReference type="EC" id="3.5.1.25" evidence="7"/>
<evidence type="ECO:0000313" key="8">
    <source>
        <dbReference type="Proteomes" id="UP001230207"/>
    </source>
</evidence>
<evidence type="ECO:0000256" key="1">
    <source>
        <dbReference type="ARBA" id="ARBA00010716"/>
    </source>
</evidence>
<feature type="domain" description="Amidohydrolase-related" evidence="6">
    <location>
        <begin position="29"/>
        <end position="356"/>
    </location>
</feature>
<evidence type="ECO:0000256" key="3">
    <source>
        <dbReference type="ARBA" id="ARBA00022801"/>
    </source>
</evidence>
<gene>
    <name evidence="7" type="ORF">QO002_002419</name>
</gene>
<dbReference type="PANTHER" id="PTHR11113">
    <property type="entry name" value="N-ACETYLGLUCOSAMINE-6-PHOSPHATE DEACETYLASE"/>
    <property type="match status" value="1"/>
</dbReference>
<dbReference type="Pfam" id="PF01979">
    <property type="entry name" value="Amidohydro_1"/>
    <property type="match status" value="1"/>
</dbReference>
<evidence type="ECO:0000259" key="6">
    <source>
        <dbReference type="Pfam" id="PF01979"/>
    </source>
</evidence>
<organism evidence="7 8">
    <name type="scientific">Pararhizobium capsulatum DSM 1112</name>
    <dbReference type="NCBI Taxonomy" id="1121113"/>
    <lineage>
        <taxon>Bacteria</taxon>
        <taxon>Pseudomonadati</taxon>
        <taxon>Pseudomonadota</taxon>
        <taxon>Alphaproteobacteria</taxon>
        <taxon>Hyphomicrobiales</taxon>
        <taxon>Rhizobiaceae</taxon>
        <taxon>Rhizobium/Agrobacterium group</taxon>
        <taxon>Pararhizobium</taxon>
    </lineage>
</organism>
<dbReference type="InterPro" id="IPR006680">
    <property type="entry name" value="Amidohydro-rel"/>
</dbReference>
<accession>A0ABU0BPV8</accession>